<protein>
    <submittedName>
        <fullName evidence="1">Uncharacterized protein</fullName>
    </submittedName>
</protein>
<dbReference type="Proteomes" id="UP000265520">
    <property type="component" value="Unassembled WGS sequence"/>
</dbReference>
<dbReference type="AlphaFoldDB" id="A0A392PUV5"/>
<dbReference type="EMBL" id="LXQA010097159">
    <property type="protein sequence ID" value="MCI15604.1"/>
    <property type="molecule type" value="Genomic_DNA"/>
</dbReference>
<name>A0A392PUV5_9FABA</name>
<sequence length="42" mass="4811">MYHRSQPPTFKVFNHINNRTDRTGECSRVFGDGGTYICYNAG</sequence>
<comment type="caution">
    <text evidence="1">The sequence shown here is derived from an EMBL/GenBank/DDBJ whole genome shotgun (WGS) entry which is preliminary data.</text>
</comment>
<organism evidence="1 2">
    <name type="scientific">Trifolium medium</name>
    <dbReference type="NCBI Taxonomy" id="97028"/>
    <lineage>
        <taxon>Eukaryota</taxon>
        <taxon>Viridiplantae</taxon>
        <taxon>Streptophyta</taxon>
        <taxon>Embryophyta</taxon>
        <taxon>Tracheophyta</taxon>
        <taxon>Spermatophyta</taxon>
        <taxon>Magnoliopsida</taxon>
        <taxon>eudicotyledons</taxon>
        <taxon>Gunneridae</taxon>
        <taxon>Pentapetalae</taxon>
        <taxon>rosids</taxon>
        <taxon>fabids</taxon>
        <taxon>Fabales</taxon>
        <taxon>Fabaceae</taxon>
        <taxon>Papilionoideae</taxon>
        <taxon>50 kb inversion clade</taxon>
        <taxon>NPAAA clade</taxon>
        <taxon>Hologalegina</taxon>
        <taxon>IRL clade</taxon>
        <taxon>Trifolieae</taxon>
        <taxon>Trifolium</taxon>
    </lineage>
</organism>
<evidence type="ECO:0000313" key="2">
    <source>
        <dbReference type="Proteomes" id="UP000265520"/>
    </source>
</evidence>
<evidence type="ECO:0000313" key="1">
    <source>
        <dbReference type="EMBL" id="MCI15604.1"/>
    </source>
</evidence>
<accession>A0A392PUV5</accession>
<reference evidence="1 2" key="1">
    <citation type="journal article" date="2018" name="Front. Plant Sci.">
        <title>Red Clover (Trifolium pratense) and Zigzag Clover (T. medium) - A Picture of Genomic Similarities and Differences.</title>
        <authorList>
            <person name="Dluhosova J."/>
            <person name="Istvanek J."/>
            <person name="Nedelnik J."/>
            <person name="Repkova J."/>
        </authorList>
    </citation>
    <scope>NUCLEOTIDE SEQUENCE [LARGE SCALE GENOMIC DNA]</scope>
    <source>
        <strain evidence="2">cv. 10/8</strain>
        <tissue evidence="1">Leaf</tissue>
    </source>
</reference>
<proteinExistence type="predicted"/>
<keyword evidence="2" id="KW-1185">Reference proteome</keyword>